<evidence type="ECO:0000313" key="1">
    <source>
        <dbReference type="EMBL" id="KAF7638897.1"/>
    </source>
</evidence>
<dbReference type="Proteomes" id="UP000605970">
    <property type="component" value="Unassembled WGS sequence"/>
</dbReference>
<name>A0A8S9ZZ28_9BILA</name>
<keyword evidence="2" id="KW-1185">Reference proteome</keyword>
<accession>A0A8S9ZZ28</accession>
<dbReference type="AlphaFoldDB" id="A0A8S9ZZ28"/>
<dbReference type="EMBL" id="JABEBT010000009">
    <property type="protein sequence ID" value="KAF7638897.1"/>
    <property type="molecule type" value="Genomic_DNA"/>
</dbReference>
<gene>
    <name evidence="1" type="ORF">Mgra_00001706</name>
</gene>
<sequence>MKESFCCTLYLFGLFITFHSYIYLKSRSPKGGRFSFIKREKIMFMSSLKRRNLANYVCINPNNIFSVDEINSKKYKLLYVK</sequence>
<reference evidence="1" key="1">
    <citation type="journal article" date="2020" name="Ecol. Evol.">
        <title>Genome structure and content of the rice root-knot nematode (Meloidogyne graminicola).</title>
        <authorList>
            <person name="Phan N.T."/>
            <person name="Danchin E.G.J."/>
            <person name="Klopp C."/>
            <person name="Perfus-Barbeoch L."/>
            <person name="Kozlowski D.K."/>
            <person name="Koutsovoulos G.D."/>
            <person name="Lopez-Roques C."/>
            <person name="Bouchez O."/>
            <person name="Zahm M."/>
            <person name="Besnard G."/>
            <person name="Bellafiore S."/>
        </authorList>
    </citation>
    <scope>NUCLEOTIDE SEQUENCE</scope>
    <source>
        <strain evidence="1">VN-18</strain>
    </source>
</reference>
<evidence type="ECO:0000313" key="2">
    <source>
        <dbReference type="Proteomes" id="UP000605970"/>
    </source>
</evidence>
<organism evidence="1 2">
    <name type="scientific">Meloidogyne graminicola</name>
    <dbReference type="NCBI Taxonomy" id="189291"/>
    <lineage>
        <taxon>Eukaryota</taxon>
        <taxon>Metazoa</taxon>
        <taxon>Ecdysozoa</taxon>
        <taxon>Nematoda</taxon>
        <taxon>Chromadorea</taxon>
        <taxon>Rhabditida</taxon>
        <taxon>Tylenchina</taxon>
        <taxon>Tylenchomorpha</taxon>
        <taxon>Tylenchoidea</taxon>
        <taxon>Meloidogynidae</taxon>
        <taxon>Meloidogyninae</taxon>
        <taxon>Meloidogyne</taxon>
    </lineage>
</organism>
<protein>
    <submittedName>
        <fullName evidence="1">Uncharacterized protein</fullName>
    </submittedName>
</protein>
<comment type="caution">
    <text evidence="1">The sequence shown here is derived from an EMBL/GenBank/DDBJ whole genome shotgun (WGS) entry which is preliminary data.</text>
</comment>
<proteinExistence type="predicted"/>